<reference evidence="3 4" key="1">
    <citation type="submission" date="2011-05" db="EMBL/GenBank/DDBJ databases">
        <title>Whole genome sequence of Microlunatus phosphovorus NM-1.</title>
        <authorList>
            <person name="Hosoyama A."/>
            <person name="Sasaki K."/>
            <person name="Harada T."/>
            <person name="Igarashi R."/>
            <person name="Kawakoshi A."/>
            <person name="Sasagawa M."/>
            <person name="Fukada J."/>
            <person name="Nakamura S."/>
            <person name="Katano Y."/>
            <person name="Hanada S."/>
            <person name="Kamagata Y."/>
            <person name="Nakamura N."/>
            <person name="Yamazaki S."/>
            <person name="Fujita N."/>
        </authorList>
    </citation>
    <scope>NUCLEOTIDE SEQUENCE [LARGE SCALE GENOMIC DNA]</scope>
    <source>
        <strain evidence="4">ATCC 700054 / DSM 10555 / JCM 9379 / NBRC 101784 / NCIMB 13414 / VKM Ac-1990 / NM-1</strain>
    </source>
</reference>
<dbReference type="STRING" id="1032480.MLP_31020"/>
<dbReference type="AlphaFoldDB" id="F5XKP4"/>
<gene>
    <name evidence="3" type="ordered locus">MLP_31020</name>
</gene>
<dbReference type="eggNOG" id="COG1051">
    <property type="taxonomic scope" value="Bacteria"/>
</dbReference>
<dbReference type="EMBL" id="AP012204">
    <property type="protein sequence ID" value="BAK36116.1"/>
    <property type="molecule type" value="Genomic_DNA"/>
</dbReference>
<dbReference type="KEGG" id="mph:MLP_31020"/>
<name>F5XKP4_MICPN</name>
<dbReference type="OrthoDB" id="161692at2"/>
<evidence type="ECO:0000259" key="2">
    <source>
        <dbReference type="PROSITE" id="PS51462"/>
    </source>
</evidence>
<proteinExistence type="inferred from homology"/>
<evidence type="ECO:0000313" key="4">
    <source>
        <dbReference type="Proteomes" id="UP000007947"/>
    </source>
</evidence>
<dbReference type="InterPro" id="IPR015797">
    <property type="entry name" value="NUDIX_hydrolase-like_dom_sf"/>
</dbReference>
<dbReference type="SUPFAM" id="SSF55811">
    <property type="entry name" value="Nudix"/>
    <property type="match status" value="1"/>
</dbReference>
<evidence type="ECO:0000256" key="1">
    <source>
        <dbReference type="ARBA" id="ARBA00005582"/>
    </source>
</evidence>
<dbReference type="RefSeq" id="WP_013863980.1">
    <property type="nucleotide sequence ID" value="NC_015635.1"/>
</dbReference>
<keyword evidence="4" id="KW-1185">Reference proteome</keyword>
<dbReference type="PANTHER" id="PTHR43736:SF1">
    <property type="entry name" value="DIHYDRONEOPTERIN TRIPHOSPHATE DIPHOSPHATASE"/>
    <property type="match status" value="1"/>
</dbReference>
<dbReference type="PROSITE" id="PS51462">
    <property type="entry name" value="NUDIX"/>
    <property type="match status" value="1"/>
</dbReference>
<feature type="domain" description="Nudix hydrolase" evidence="2">
    <location>
        <begin position="5"/>
        <end position="143"/>
    </location>
</feature>
<dbReference type="HOGENOM" id="CLU_147343_0_0_11"/>
<sequence>MSERTRYEANVCVLLHRAGRWLLAVRSPGVAYAPGQVGLIGGHVEPVVGPDVFETTARREVAEETGLDLAGVDLHYLSSELYLGDAGQPVLTVTYMGELADGIEPRVAAPDELSAVGWWSLAELSTVENCAPWVPPLIADAERLLRRR</sequence>
<protein>
    <recommendedName>
        <fullName evidence="2">Nudix hydrolase domain-containing protein</fullName>
    </recommendedName>
</protein>
<dbReference type="Gene3D" id="3.90.79.10">
    <property type="entry name" value="Nucleoside Triphosphate Pyrophosphohydrolase"/>
    <property type="match status" value="1"/>
</dbReference>
<dbReference type="PANTHER" id="PTHR43736">
    <property type="entry name" value="ADP-RIBOSE PYROPHOSPHATASE"/>
    <property type="match status" value="1"/>
</dbReference>
<dbReference type="Proteomes" id="UP000007947">
    <property type="component" value="Chromosome"/>
</dbReference>
<comment type="similarity">
    <text evidence="1">Belongs to the Nudix hydrolase family.</text>
</comment>
<evidence type="ECO:0000313" key="3">
    <source>
        <dbReference type="EMBL" id="BAK36116.1"/>
    </source>
</evidence>
<dbReference type="Pfam" id="PF00293">
    <property type="entry name" value="NUDIX"/>
    <property type="match status" value="1"/>
</dbReference>
<accession>F5XKP4</accession>
<dbReference type="InterPro" id="IPR000086">
    <property type="entry name" value="NUDIX_hydrolase_dom"/>
</dbReference>
<organism evidence="3 4">
    <name type="scientific">Microlunatus phosphovorus (strain ATCC 700054 / DSM 10555 / JCM 9379 / NBRC 101784 / NCIMB 13414 / VKM Ac-1990 / NM-1)</name>
    <dbReference type="NCBI Taxonomy" id="1032480"/>
    <lineage>
        <taxon>Bacteria</taxon>
        <taxon>Bacillati</taxon>
        <taxon>Actinomycetota</taxon>
        <taxon>Actinomycetes</taxon>
        <taxon>Propionibacteriales</taxon>
        <taxon>Propionibacteriaceae</taxon>
        <taxon>Microlunatus</taxon>
    </lineage>
</organism>